<keyword evidence="2" id="KW-1185">Reference proteome</keyword>
<name>A0A0V0SS94_9BILA</name>
<gene>
    <name evidence="1" type="ORF">T05_5789</name>
</gene>
<dbReference type="AlphaFoldDB" id="A0A0V0SS94"/>
<proteinExistence type="predicted"/>
<protein>
    <submittedName>
        <fullName evidence="1">Uncharacterized protein</fullName>
    </submittedName>
</protein>
<comment type="caution">
    <text evidence="1">The sequence shown here is derived from an EMBL/GenBank/DDBJ whole genome shotgun (WGS) entry which is preliminary data.</text>
</comment>
<sequence>MHDSVRSCALFLDISAKHNGERRCKEEGFH</sequence>
<evidence type="ECO:0000313" key="2">
    <source>
        <dbReference type="Proteomes" id="UP000055048"/>
    </source>
</evidence>
<organism evidence="1 2">
    <name type="scientific">Trichinella murrelli</name>
    <dbReference type="NCBI Taxonomy" id="144512"/>
    <lineage>
        <taxon>Eukaryota</taxon>
        <taxon>Metazoa</taxon>
        <taxon>Ecdysozoa</taxon>
        <taxon>Nematoda</taxon>
        <taxon>Enoplea</taxon>
        <taxon>Dorylaimia</taxon>
        <taxon>Trichinellida</taxon>
        <taxon>Trichinellidae</taxon>
        <taxon>Trichinella</taxon>
    </lineage>
</organism>
<accession>A0A0V0SS94</accession>
<evidence type="ECO:0000313" key="1">
    <source>
        <dbReference type="EMBL" id="KRX29414.1"/>
    </source>
</evidence>
<reference evidence="1 2" key="1">
    <citation type="submission" date="2015-01" db="EMBL/GenBank/DDBJ databases">
        <title>Evolution of Trichinella species and genotypes.</title>
        <authorList>
            <person name="Korhonen P.K."/>
            <person name="Edoardo P."/>
            <person name="Giuseppe L.R."/>
            <person name="Gasser R.B."/>
        </authorList>
    </citation>
    <scope>NUCLEOTIDE SEQUENCE [LARGE SCALE GENOMIC DNA]</scope>
    <source>
        <strain evidence="1">ISS417</strain>
    </source>
</reference>
<dbReference type="EMBL" id="JYDJ01003330">
    <property type="protein sequence ID" value="KRX29414.1"/>
    <property type="molecule type" value="Genomic_DNA"/>
</dbReference>
<dbReference type="Proteomes" id="UP000055048">
    <property type="component" value="Unassembled WGS sequence"/>
</dbReference>